<organism evidence="3 4">
    <name type="scientific">Schistosoma haematobium</name>
    <name type="common">Blood fluke</name>
    <dbReference type="NCBI Taxonomy" id="6185"/>
    <lineage>
        <taxon>Eukaryota</taxon>
        <taxon>Metazoa</taxon>
        <taxon>Spiralia</taxon>
        <taxon>Lophotrochozoa</taxon>
        <taxon>Platyhelminthes</taxon>
        <taxon>Trematoda</taxon>
        <taxon>Digenea</taxon>
        <taxon>Strigeidida</taxon>
        <taxon>Schistosomatoidea</taxon>
        <taxon>Schistosomatidae</taxon>
        <taxon>Schistosoma</taxon>
    </lineage>
</organism>
<dbReference type="GO" id="GO:0007091">
    <property type="term" value="P:metaphase/anaphase transition of mitotic cell cycle"/>
    <property type="evidence" value="ECO:0007669"/>
    <property type="project" value="TreeGrafter"/>
</dbReference>
<dbReference type="Pfam" id="PF26557">
    <property type="entry name" value="Cullin_AB"/>
    <property type="match status" value="1"/>
</dbReference>
<dbReference type="GO" id="GO:0031625">
    <property type="term" value="F:ubiquitin protein ligase binding"/>
    <property type="evidence" value="ECO:0007669"/>
    <property type="project" value="InterPro"/>
</dbReference>
<reference evidence="3" key="3">
    <citation type="submission" date="2021-06" db="EMBL/GenBank/DDBJ databases">
        <title>Chromosome-level genome assembly for S. haematobium.</title>
        <authorList>
            <person name="Stroehlein A.J."/>
        </authorList>
    </citation>
    <scope>NUCLEOTIDE SEQUENCE</scope>
</reference>
<evidence type="ECO:0000256" key="1">
    <source>
        <dbReference type="PROSITE-ProRule" id="PRU00330"/>
    </source>
</evidence>
<dbReference type="InterPro" id="IPR044554">
    <property type="entry name" value="ANAPC2"/>
</dbReference>
<dbReference type="Gene3D" id="1.20.1310.10">
    <property type="entry name" value="Cullin Repeats"/>
    <property type="match status" value="1"/>
</dbReference>
<sequence>MSSSLHNNLREVFGCDAVDSCFCKELFFEQVVYFLQTSNLTSQLATLVEECNCLVSISTINLYHTLDDDNDLLRLLCLFIKLIGNLNDELNAYLGSILDSRLESIMNDNRIMSDVQCLVTSVLSSLKCENLLQPLWHSYLCLELESAEMDTEESNIFSSIICPNITDRKMQILLSARNSTHNHSLVSWNNLYRHLCAPYIKEALSYRTKLLCSENYAERFLDSIIKYKNCVLKKVLIPRLFSRKSDVHDINSELSDEIVYKTFYLVHKPDMFSLVIEYPDSVAALMDLGKCLDNLPIRQDLITHLTEEVQQRLLHPGVHTEQILAAYNYLVRALRLIDSTFLVQDIVCKPVSACLRQREDAVRCIVDKLISGPETDGEDDEIKAEAYTDTTTELHQELLLPKPLEVEPLDGGEDSDADIVYEARIQKARLAFANLRHLWRRRDIRLPTKGRVYCAAVRSVLLYGSETWPVRVEDIRRLLVFDHSCLRNIARISWDHRVSNTVVRKRVLGKDGKSIEVVKLHQLRWLGHVLRMPNHRLPRRAMFSGIGVGWKKARGGQTKTWHKSMKSLTSGLSHVDPPFDSDIHSANSDKHFLLESDWKPDPIEALCQRGSWRRKLDLLSMLVSIYGSKKAFLVEYKQLLSQRLLRQRSFHTARELRNLELLKLRFGEQNLHECEVMLKDIRDSKRIANLVSEATSNNLKGKHLDQTDKLLNSPTLAPDGNEIMESDETQLKVDCLENKATSVVCVTGATTTPITTASNDDNFILSSNISSANNIAFPLSAYILSIHYWPELLDDKFKIPEDFRPVFEHYEQCFQRLKGNRTLNWMHKLGLVNIDLTLGKRSVKIDVTPLQVSIVHLFTKQRTWYIRDLAQKLESQISTIRTSLYMFIQLGFIRLSDSHDSNNHVNFTSENLEIYEVCDETDTTNSNEKLSNSNSINYSNDPEKIDSNTIEATNNWMFTSQDHSDSLVASVRERKEKELQVFWSYITAMLTNLGSSSLDRIHSMLKMFALGSTSSLGFNRDELRRFLDKKIREGQLSYDGEMYKLTIPDV</sequence>
<dbReference type="Proteomes" id="UP000471633">
    <property type="component" value="Unassembled WGS sequence"/>
</dbReference>
<dbReference type="Pfam" id="PF08672">
    <property type="entry name" value="ANAPC2"/>
    <property type="match status" value="1"/>
</dbReference>
<dbReference type="InterPro" id="IPR057975">
    <property type="entry name" value="TPR_ANAPC2"/>
</dbReference>
<dbReference type="InterPro" id="IPR016158">
    <property type="entry name" value="Cullin_homology"/>
</dbReference>
<name>A0A6A5DN23_SCHHA</name>
<dbReference type="PROSITE" id="PS50069">
    <property type="entry name" value="CULLIN_2"/>
    <property type="match status" value="1"/>
</dbReference>
<dbReference type="InterPro" id="IPR059120">
    <property type="entry name" value="Cullin-like_AB"/>
</dbReference>
<reference evidence="3" key="4">
    <citation type="journal article" date="2022" name="PLoS Pathog.">
        <title>Chromosome-level genome of Schistosoma haematobium underpins genome-wide explorations of molecular variation.</title>
        <authorList>
            <person name="Stroehlein A.J."/>
            <person name="Korhonen P.K."/>
            <person name="Lee V.V."/>
            <person name="Ralph S.A."/>
            <person name="Mentink-Kane M."/>
            <person name="You H."/>
            <person name="McManus D.P."/>
            <person name="Tchuente L.T."/>
            <person name="Stothard J.R."/>
            <person name="Kaur P."/>
            <person name="Dudchenko O."/>
            <person name="Aiden E.L."/>
            <person name="Yang B."/>
            <person name="Yang H."/>
            <person name="Emery A.M."/>
            <person name="Webster B.L."/>
            <person name="Brindley P.J."/>
            <person name="Rollinson D."/>
            <person name="Chang B.C.H."/>
            <person name="Gasser R.B."/>
            <person name="Young N.D."/>
        </authorList>
    </citation>
    <scope>NUCLEOTIDE SEQUENCE</scope>
</reference>
<evidence type="ECO:0000313" key="4">
    <source>
        <dbReference type="Proteomes" id="UP000471633"/>
    </source>
</evidence>
<evidence type="ECO:0000256" key="2">
    <source>
        <dbReference type="SAM" id="MobiDB-lite"/>
    </source>
</evidence>
<feature type="region of interest" description="Disordered" evidence="2">
    <location>
        <begin position="923"/>
        <end position="942"/>
    </location>
</feature>
<dbReference type="SMART" id="SM00182">
    <property type="entry name" value="CULLIN"/>
    <property type="match status" value="1"/>
</dbReference>
<dbReference type="EMBL" id="AMPZ03000002">
    <property type="protein sequence ID" value="KAH9589624.1"/>
    <property type="molecule type" value="Genomic_DNA"/>
</dbReference>
<dbReference type="GO" id="GO:0070979">
    <property type="term" value="P:protein K11-linked ubiquitination"/>
    <property type="evidence" value="ECO:0007669"/>
    <property type="project" value="TreeGrafter"/>
</dbReference>
<feature type="compositionally biased region" description="Polar residues" evidence="2">
    <location>
        <begin position="923"/>
        <end position="940"/>
    </location>
</feature>
<proteinExistence type="inferred from homology"/>
<dbReference type="SUPFAM" id="SSF75632">
    <property type="entry name" value="Cullin homology domain"/>
    <property type="match status" value="1"/>
</dbReference>
<dbReference type="PANTHER" id="PTHR45957:SF1">
    <property type="entry name" value="ANAPHASE-PROMOTING COMPLEX SUBUNIT 2"/>
    <property type="match status" value="1"/>
</dbReference>
<dbReference type="SMART" id="SM01013">
    <property type="entry name" value="APC2"/>
    <property type="match status" value="1"/>
</dbReference>
<dbReference type="Gene3D" id="1.10.10.10">
    <property type="entry name" value="Winged helix-like DNA-binding domain superfamily/Winged helix DNA-binding domain"/>
    <property type="match status" value="1"/>
</dbReference>
<dbReference type="SUPFAM" id="SSF46785">
    <property type="entry name" value="Winged helix' DNA-binding domain"/>
    <property type="match status" value="1"/>
</dbReference>
<dbReference type="Gene3D" id="3.30.230.130">
    <property type="entry name" value="Cullin, Chain C, Domain 2"/>
    <property type="match status" value="1"/>
</dbReference>
<keyword evidence="4" id="KW-1185">Reference proteome</keyword>
<gene>
    <name evidence="3" type="primary">ANAPC2_1</name>
    <name evidence="3" type="ORF">MS3_00002624</name>
</gene>
<dbReference type="RefSeq" id="XP_051070201.1">
    <property type="nucleotide sequence ID" value="XM_051210231.1"/>
</dbReference>
<comment type="similarity">
    <text evidence="1">Belongs to the cullin family.</text>
</comment>
<comment type="caution">
    <text evidence="3">The sequence shown here is derived from an EMBL/GenBank/DDBJ whole genome shotgun (WGS) entry which is preliminary data.</text>
</comment>
<dbReference type="CTD" id="24587921"/>
<dbReference type="GO" id="GO:0006511">
    <property type="term" value="P:ubiquitin-dependent protein catabolic process"/>
    <property type="evidence" value="ECO:0007669"/>
    <property type="project" value="InterPro"/>
</dbReference>
<dbReference type="PANTHER" id="PTHR45957">
    <property type="entry name" value="ANAPHASE-PROMOTING COMPLEX SUBUNIT 2"/>
    <property type="match status" value="1"/>
</dbReference>
<accession>A0A6A5DN23</accession>
<dbReference type="InterPro" id="IPR014786">
    <property type="entry name" value="ANAPC2_C"/>
</dbReference>
<protein>
    <submittedName>
        <fullName evidence="3">Anaphase-promoting complex subunit 2, variant 3</fullName>
    </submittedName>
</protein>
<reference evidence="3" key="2">
    <citation type="journal article" date="2019" name="Gigascience">
        <title>High-quality Schistosoma haematobium genome achieved by single-molecule and long-range sequencing.</title>
        <authorList>
            <person name="Stroehlein A.J."/>
            <person name="Korhonen P.K."/>
            <person name="Chong T.M."/>
            <person name="Lim Y.L."/>
            <person name="Chan K.G."/>
            <person name="Webster B."/>
            <person name="Rollinson D."/>
            <person name="Brindley P.J."/>
            <person name="Gasser R.B."/>
            <person name="Young N.D."/>
        </authorList>
    </citation>
    <scope>NUCLEOTIDE SEQUENCE</scope>
</reference>
<evidence type="ECO:0000313" key="3">
    <source>
        <dbReference type="EMBL" id="KAH9589624.1"/>
    </source>
</evidence>
<dbReference type="GeneID" id="24587921"/>
<dbReference type="AlphaFoldDB" id="A0A6A5DN23"/>
<dbReference type="Pfam" id="PF25773">
    <property type="entry name" value="TPR_ANAPC2"/>
    <property type="match status" value="1"/>
</dbReference>
<reference evidence="3" key="1">
    <citation type="journal article" date="2012" name="Nat. Genet.">
        <title>Whole-genome sequence of Schistosoma haematobium.</title>
        <authorList>
            <person name="Young N.D."/>
            <person name="Jex A.R."/>
            <person name="Li B."/>
            <person name="Liu S."/>
            <person name="Yang L."/>
            <person name="Xiong Z."/>
            <person name="Li Y."/>
            <person name="Cantacessi C."/>
            <person name="Hall R.S."/>
            <person name="Xu X."/>
            <person name="Chen F."/>
            <person name="Wu X."/>
            <person name="Zerlotini A."/>
            <person name="Oliveira G."/>
            <person name="Hofmann A."/>
            <person name="Zhang G."/>
            <person name="Fang X."/>
            <person name="Kang Y."/>
            <person name="Campbell B.E."/>
            <person name="Loukas A."/>
            <person name="Ranganathan S."/>
            <person name="Rollinson D."/>
            <person name="Rinaldi G."/>
            <person name="Brindley P.J."/>
            <person name="Yang H."/>
            <person name="Wang J."/>
            <person name="Wang J."/>
            <person name="Gasser R.B."/>
        </authorList>
    </citation>
    <scope>NUCLEOTIDE SEQUENCE</scope>
</reference>
<dbReference type="InterPro" id="IPR036390">
    <property type="entry name" value="WH_DNA-bd_sf"/>
</dbReference>
<dbReference type="InterPro" id="IPR036388">
    <property type="entry name" value="WH-like_DNA-bd_sf"/>
</dbReference>
<dbReference type="InterPro" id="IPR036317">
    <property type="entry name" value="Cullin_homology_sf"/>
</dbReference>
<dbReference type="GO" id="GO:0005680">
    <property type="term" value="C:anaphase-promoting complex"/>
    <property type="evidence" value="ECO:0007669"/>
    <property type="project" value="TreeGrafter"/>
</dbReference>